<protein>
    <recommendedName>
        <fullName evidence="1">Codanin-1 C-terminal domain-containing protein</fullName>
    </recommendedName>
</protein>
<feature type="domain" description="Codanin-1 C-terminal" evidence="1">
    <location>
        <begin position="460"/>
        <end position="567"/>
    </location>
</feature>
<accession>A0A1B6CCG1</accession>
<evidence type="ECO:0000313" key="2">
    <source>
        <dbReference type="EMBL" id="JAS11015.1"/>
    </source>
</evidence>
<name>A0A1B6CCG1_9HEMI</name>
<evidence type="ECO:0000259" key="1">
    <source>
        <dbReference type="Pfam" id="PF15296"/>
    </source>
</evidence>
<dbReference type="InterPro" id="IPR040031">
    <property type="entry name" value="Codanin-1"/>
</dbReference>
<dbReference type="PANTHER" id="PTHR28678">
    <property type="entry name" value="CODANIN-1"/>
    <property type="match status" value="1"/>
</dbReference>
<dbReference type="EMBL" id="GEDC01003768">
    <property type="protein sequence ID" value="JAS33530.1"/>
    <property type="molecule type" value="Transcribed_RNA"/>
</dbReference>
<dbReference type="PANTHER" id="PTHR28678:SF1">
    <property type="entry name" value="CODANIN-1"/>
    <property type="match status" value="1"/>
</dbReference>
<sequence>MKEQFVMGSNLCESEKLEQSTGKVPENFLNNIHNCVMFAVCVITSQIHLWRYLDRTTLKLLANNERLILFSSSFATDLNLLYQNKDVPIKYELHECTISTIIFEIKTDNRDNFTDLHSFSKFRKQRDMFYELWREKNIELTPNKVLCILSLSREPVNMAHLARLVCCQLISDILNKKNQDPEVIEDGLSLGITKDKLSLLEARLKQPQRKEQGIPRPSQQFPDKQKFYKDFFEITCENVFFREHVINYLITKILELDNRNFEMDDPDNKEEATKEFEQTVLSLCVLAKFLGLIVFLPFRIPISSEFSNFIFDDQLAVRKKVQPLIDLNMNLQNAIKQRTLVKTVPWIIEYLGMMDLVSLHLPCHRSLLNTLIKIYQSLCPCLNTEINSNILNKADIKLILNEENNKICKLSLLFLRLVLGWLFDFSFFPEPLFSCLRESPDNLGFKLYSGDTEEINCSLDTAEVVSESLIFQLCPYFTHFKYLLISNEKDGSVRHITPVTAHRKLQLISEGASEQELKLEDSFLKGQVASFQNTIEFVKDRVASACIKYICSIIILKRKQEALAKFESFYKTDMINKDAISEYAENLKMEIDSTIAGYCEPRIHKSFEALLGPELVDQNLINIALKIATRKCKEKIVDWLSSHINPTDIFTKVAEQISNSSKDIRKQIQNLDSKTEGKSLTFGSPISRIINLKALIFQIIELQLKNLDSSTVINTLKDLQIKDTLYHPLLTSMSVDFLLILVTYQPLLVTEAVLEEFGFLWTSINVLWKSSCNPLRRLICSRNIMLFCQHYDRKASWDALSRFIVFILSKRFLTIEEFEDQCVIVFRQVWPRTVLKHISSCLKSTLEKVKQENICLNNSKTMLMIELVSETSQDLDDDQR</sequence>
<dbReference type="GO" id="GO:0006325">
    <property type="term" value="P:chromatin organization"/>
    <property type="evidence" value="ECO:0007669"/>
    <property type="project" value="TreeGrafter"/>
</dbReference>
<dbReference type="EMBL" id="GEDC01026283">
    <property type="protein sequence ID" value="JAS11015.1"/>
    <property type="molecule type" value="Transcribed_RNA"/>
</dbReference>
<dbReference type="GO" id="GO:0005634">
    <property type="term" value="C:nucleus"/>
    <property type="evidence" value="ECO:0007669"/>
    <property type="project" value="TreeGrafter"/>
</dbReference>
<reference evidence="2" key="1">
    <citation type="submission" date="2015-12" db="EMBL/GenBank/DDBJ databases">
        <title>De novo transcriptome assembly of four potential Pierce s Disease insect vectors from Arizona vineyards.</title>
        <authorList>
            <person name="Tassone E.E."/>
        </authorList>
    </citation>
    <scope>NUCLEOTIDE SEQUENCE</scope>
</reference>
<proteinExistence type="predicted"/>
<dbReference type="InterPro" id="IPR028171">
    <property type="entry name" value="Codanin-1_C"/>
</dbReference>
<gene>
    <name evidence="2" type="ORF">g.22832</name>
    <name evidence="3" type="ORF">g.22833</name>
</gene>
<organism evidence="2">
    <name type="scientific">Clastoptera arizonana</name>
    <name type="common">Arizona spittle bug</name>
    <dbReference type="NCBI Taxonomy" id="38151"/>
    <lineage>
        <taxon>Eukaryota</taxon>
        <taxon>Metazoa</taxon>
        <taxon>Ecdysozoa</taxon>
        <taxon>Arthropoda</taxon>
        <taxon>Hexapoda</taxon>
        <taxon>Insecta</taxon>
        <taxon>Pterygota</taxon>
        <taxon>Neoptera</taxon>
        <taxon>Paraneoptera</taxon>
        <taxon>Hemiptera</taxon>
        <taxon>Auchenorrhyncha</taxon>
        <taxon>Cercopoidea</taxon>
        <taxon>Clastopteridae</taxon>
        <taxon>Clastoptera</taxon>
    </lineage>
</organism>
<dbReference type="AlphaFoldDB" id="A0A1B6CCG1"/>
<evidence type="ECO:0000313" key="3">
    <source>
        <dbReference type="EMBL" id="JAS33530.1"/>
    </source>
</evidence>
<dbReference type="Pfam" id="PF15296">
    <property type="entry name" value="Codanin-1_C"/>
    <property type="match status" value="1"/>
</dbReference>